<dbReference type="EMBL" id="MAYW01000394">
    <property type="protein sequence ID" value="ODS29730.1"/>
    <property type="molecule type" value="Genomic_DNA"/>
</dbReference>
<comment type="caution">
    <text evidence="1">The sequence shown here is derived from an EMBL/GenBank/DDBJ whole genome shotgun (WGS) entry which is preliminary data.</text>
</comment>
<sequence length="173" mass="19959">MSSLKALIMSSMFSNLFYKIHKMIFYLDSFRYSTDYYLRVISTPSMRHEYLQKGCRIHSSTVKAVMTASRLPFPRGNRPKRRILIAFSFFKHPVTGLCKMTGYRPFRLLIALSLKNSPVKLAHMTLRFAHVVKGYTICSFRKGPFQIPVYIRAQSPIAGLVISESADNVKYVF</sequence>
<organism evidence="1 2">
    <name type="scientific">Candidatus Scalindua rubra</name>
    <dbReference type="NCBI Taxonomy" id="1872076"/>
    <lineage>
        <taxon>Bacteria</taxon>
        <taxon>Pseudomonadati</taxon>
        <taxon>Planctomycetota</taxon>
        <taxon>Candidatus Brocadiia</taxon>
        <taxon>Candidatus Brocadiales</taxon>
        <taxon>Candidatus Scalinduaceae</taxon>
        <taxon>Candidatus Scalindua</taxon>
    </lineage>
</organism>
<protein>
    <submittedName>
        <fullName evidence="1">Uncharacterized protein</fullName>
    </submittedName>
</protein>
<evidence type="ECO:0000313" key="2">
    <source>
        <dbReference type="Proteomes" id="UP000094056"/>
    </source>
</evidence>
<gene>
    <name evidence="1" type="ORF">SCARUB_05169</name>
</gene>
<name>A0A1E3X277_9BACT</name>
<evidence type="ECO:0000313" key="1">
    <source>
        <dbReference type="EMBL" id="ODS29730.1"/>
    </source>
</evidence>
<dbReference type="Proteomes" id="UP000094056">
    <property type="component" value="Unassembled WGS sequence"/>
</dbReference>
<reference evidence="1 2" key="1">
    <citation type="submission" date="2016-07" db="EMBL/GenBank/DDBJ databases">
        <title>Draft genome of Scalindua rubra, obtained from a brine-seawater interface in the Red Sea, sheds light on salt adaptation in anammox bacteria.</title>
        <authorList>
            <person name="Speth D.R."/>
            <person name="Lagkouvardos I."/>
            <person name="Wang Y."/>
            <person name="Qian P.-Y."/>
            <person name="Dutilh B.E."/>
            <person name="Jetten M.S."/>
        </authorList>
    </citation>
    <scope>NUCLEOTIDE SEQUENCE [LARGE SCALE GENOMIC DNA]</scope>
    <source>
        <strain evidence="1">BSI-1</strain>
    </source>
</reference>
<proteinExistence type="predicted"/>
<dbReference type="AlphaFoldDB" id="A0A1E3X277"/>
<accession>A0A1E3X277</accession>